<keyword evidence="3" id="KW-0804">Transcription</keyword>
<evidence type="ECO:0000259" key="4">
    <source>
        <dbReference type="PROSITE" id="PS01124"/>
    </source>
</evidence>
<dbReference type="InterPro" id="IPR018060">
    <property type="entry name" value="HTH_AraC"/>
</dbReference>
<feature type="domain" description="HTH araC/xylS-type" evidence="4">
    <location>
        <begin position="206"/>
        <end position="275"/>
    </location>
</feature>
<dbReference type="InterPro" id="IPR020449">
    <property type="entry name" value="Tscrpt_reg_AraC-type_HTH"/>
</dbReference>
<dbReference type="SUPFAM" id="SSF46689">
    <property type="entry name" value="Homeodomain-like"/>
    <property type="match status" value="1"/>
</dbReference>
<dbReference type="InterPro" id="IPR018062">
    <property type="entry name" value="HTH_AraC-typ_CS"/>
</dbReference>
<name>A0A8S5S2W1_9CAUD</name>
<accession>A0A8S5S2W1</accession>
<dbReference type="PRINTS" id="PR00032">
    <property type="entry name" value="HTHARAC"/>
</dbReference>
<evidence type="ECO:0000313" key="5">
    <source>
        <dbReference type="EMBL" id="DAF45248.1"/>
    </source>
</evidence>
<dbReference type="PROSITE" id="PS00041">
    <property type="entry name" value="HTH_ARAC_FAMILY_1"/>
    <property type="match status" value="1"/>
</dbReference>
<dbReference type="InterPro" id="IPR037923">
    <property type="entry name" value="HTH-like"/>
</dbReference>
<proteinExistence type="predicted"/>
<keyword evidence="1" id="KW-0805">Transcription regulation</keyword>
<dbReference type="Pfam" id="PF02311">
    <property type="entry name" value="AraC_binding"/>
    <property type="match status" value="1"/>
</dbReference>
<dbReference type="InterPro" id="IPR003313">
    <property type="entry name" value="AraC-bd"/>
</dbReference>
<dbReference type="PROSITE" id="PS01124">
    <property type="entry name" value="HTH_ARAC_FAMILY_2"/>
    <property type="match status" value="1"/>
</dbReference>
<dbReference type="PANTHER" id="PTHR43280">
    <property type="entry name" value="ARAC-FAMILY TRANSCRIPTIONAL REGULATOR"/>
    <property type="match status" value="1"/>
</dbReference>
<dbReference type="PANTHER" id="PTHR43280:SF34">
    <property type="entry name" value="ARAC-FAMILY TRANSCRIPTIONAL REGULATOR"/>
    <property type="match status" value="1"/>
</dbReference>
<evidence type="ECO:0000256" key="3">
    <source>
        <dbReference type="ARBA" id="ARBA00023163"/>
    </source>
</evidence>
<sequence>MYSQGSLFRLSDFLRGDEKYHIARVNLTSRHDISLHYHDYAEIAWIEKGSGKHFVNGQQIALSAGDLIMIRPTDSHAYHPSPEGITLMNVAFSLESLELYRNRYFPKGGMFFWTDSALPVQLNLPMNTIRRISARGEECMKHERSYMQLDGFLLFIFRLLTDYETKMSAEGMPQWLKNAINEFNKPGYFKGGGSEFAALCNKNIDYVNRVVRKHTSMTLSELINDQKMEYARTQLIMTDMPIKEISRNCGFSSLAHFYKIFKKRYAYTPKEYRRFTQMII</sequence>
<dbReference type="InterPro" id="IPR009057">
    <property type="entry name" value="Homeodomain-like_sf"/>
</dbReference>
<dbReference type="EMBL" id="BK032514">
    <property type="protein sequence ID" value="DAF45248.1"/>
    <property type="molecule type" value="Genomic_DNA"/>
</dbReference>
<reference evidence="5" key="1">
    <citation type="journal article" date="2021" name="Proc. Natl. Acad. Sci. U.S.A.">
        <title>A Catalog of Tens of Thousands of Viruses from Human Metagenomes Reveals Hidden Associations with Chronic Diseases.</title>
        <authorList>
            <person name="Tisza M.J."/>
            <person name="Buck C.B."/>
        </authorList>
    </citation>
    <scope>NUCLEOTIDE SEQUENCE</scope>
    <source>
        <strain evidence="5">CtBLh2</strain>
    </source>
</reference>
<protein>
    <submittedName>
        <fullName evidence="5">Helix-turn-helix protein</fullName>
    </submittedName>
</protein>
<dbReference type="GO" id="GO:0003700">
    <property type="term" value="F:DNA-binding transcription factor activity"/>
    <property type="evidence" value="ECO:0007669"/>
    <property type="project" value="InterPro"/>
</dbReference>
<keyword evidence="2" id="KW-0238">DNA-binding</keyword>
<dbReference type="Pfam" id="PF12833">
    <property type="entry name" value="HTH_18"/>
    <property type="match status" value="1"/>
</dbReference>
<dbReference type="Gene3D" id="2.60.120.10">
    <property type="entry name" value="Jelly Rolls"/>
    <property type="match status" value="1"/>
</dbReference>
<dbReference type="SUPFAM" id="SSF51215">
    <property type="entry name" value="Regulatory protein AraC"/>
    <property type="match status" value="1"/>
</dbReference>
<evidence type="ECO:0000256" key="2">
    <source>
        <dbReference type="ARBA" id="ARBA00023125"/>
    </source>
</evidence>
<dbReference type="SMART" id="SM00342">
    <property type="entry name" value="HTH_ARAC"/>
    <property type="match status" value="1"/>
</dbReference>
<dbReference type="InterPro" id="IPR014710">
    <property type="entry name" value="RmlC-like_jellyroll"/>
</dbReference>
<dbReference type="Gene3D" id="1.10.10.60">
    <property type="entry name" value="Homeodomain-like"/>
    <property type="match status" value="1"/>
</dbReference>
<organism evidence="5">
    <name type="scientific">Siphoviridae sp. ctBLh2</name>
    <dbReference type="NCBI Taxonomy" id="2827803"/>
    <lineage>
        <taxon>Viruses</taxon>
        <taxon>Duplodnaviria</taxon>
        <taxon>Heunggongvirae</taxon>
        <taxon>Uroviricota</taxon>
        <taxon>Caudoviricetes</taxon>
    </lineage>
</organism>
<evidence type="ECO:0000256" key="1">
    <source>
        <dbReference type="ARBA" id="ARBA00023015"/>
    </source>
</evidence>
<dbReference type="GO" id="GO:0043565">
    <property type="term" value="F:sequence-specific DNA binding"/>
    <property type="evidence" value="ECO:0007669"/>
    <property type="project" value="InterPro"/>
</dbReference>